<feature type="transmembrane region" description="Helical" evidence="6">
    <location>
        <begin position="122"/>
        <end position="148"/>
    </location>
</feature>
<dbReference type="PANTHER" id="PTHR10283">
    <property type="entry name" value="SOLUTE CARRIER FAMILY 13 MEMBER"/>
    <property type="match status" value="1"/>
</dbReference>
<dbReference type="AlphaFoldDB" id="A0A9W6WJN9"/>
<organism evidence="8 9">
    <name type="scientific">Candida boidinii</name>
    <name type="common">Yeast</name>
    <dbReference type="NCBI Taxonomy" id="5477"/>
    <lineage>
        <taxon>Eukaryota</taxon>
        <taxon>Fungi</taxon>
        <taxon>Dikarya</taxon>
        <taxon>Ascomycota</taxon>
        <taxon>Saccharomycotina</taxon>
        <taxon>Pichiomycetes</taxon>
        <taxon>Pichiales</taxon>
        <taxon>Pichiaceae</taxon>
        <taxon>Ogataea</taxon>
        <taxon>Ogataea/Candida clade</taxon>
    </lineage>
</organism>
<evidence type="ECO:0000313" key="9">
    <source>
        <dbReference type="Proteomes" id="UP001165120"/>
    </source>
</evidence>
<feature type="transmembrane region" description="Helical" evidence="6">
    <location>
        <begin position="40"/>
        <end position="60"/>
    </location>
</feature>
<name>A0A9W6WJN9_CANBO</name>
<feature type="transmembrane region" description="Helical" evidence="6">
    <location>
        <begin position="431"/>
        <end position="453"/>
    </location>
</feature>
<keyword evidence="5 6" id="KW-0472">Membrane</keyword>
<keyword evidence="4 6" id="KW-1133">Transmembrane helix</keyword>
<comment type="subcellular location">
    <subcellularLocation>
        <location evidence="1">Membrane</location>
        <topology evidence="1">Multi-pass membrane protein</topology>
    </subcellularLocation>
</comment>
<reference evidence="8" key="1">
    <citation type="submission" date="2023-04" db="EMBL/GenBank/DDBJ databases">
        <title>Candida boidinii NBRC 10035.</title>
        <authorList>
            <person name="Ichikawa N."/>
            <person name="Sato H."/>
            <person name="Tonouchi N."/>
        </authorList>
    </citation>
    <scope>NUCLEOTIDE SEQUENCE</scope>
    <source>
        <strain evidence="8">NBRC 10035</strain>
    </source>
</reference>
<keyword evidence="3 6" id="KW-0812">Transmembrane</keyword>
<evidence type="ECO:0000256" key="6">
    <source>
        <dbReference type="SAM" id="Phobius"/>
    </source>
</evidence>
<feature type="transmembrane region" description="Helical" evidence="6">
    <location>
        <begin position="388"/>
        <end position="419"/>
    </location>
</feature>
<comment type="caution">
    <text evidence="8">The sequence shown here is derived from an EMBL/GenBank/DDBJ whole genome shotgun (WGS) entry which is preliminary data.</text>
</comment>
<feature type="transmembrane region" description="Helical" evidence="6">
    <location>
        <begin position="169"/>
        <end position="192"/>
    </location>
</feature>
<dbReference type="PANTHER" id="PTHR10283:SF110">
    <property type="entry name" value="INORGANIC PHOSPHATE TRANSPORTER PHO87-RELATED"/>
    <property type="match status" value="1"/>
</dbReference>
<protein>
    <submittedName>
        <fullName evidence="8">Unnamed protein product</fullName>
    </submittedName>
</protein>
<feature type="domain" description="Citrate transporter-like" evidence="7">
    <location>
        <begin position="80"/>
        <end position="422"/>
    </location>
</feature>
<dbReference type="Pfam" id="PF03600">
    <property type="entry name" value="CitMHS"/>
    <property type="match status" value="1"/>
</dbReference>
<feature type="transmembrane region" description="Helical" evidence="6">
    <location>
        <begin position="252"/>
        <end position="275"/>
    </location>
</feature>
<accession>A0A9W6WJN9</accession>
<dbReference type="Proteomes" id="UP001165120">
    <property type="component" value="Unassembled WGS sequence"/>
</dbReference>
<gene>
    <name evidence="8" type="ORF">Cboi02_000441500</name>
</gene>
<evidence type="ECO:0000313" key="8">
    <source>
        <dbReference type="EMBL" id="GME74437.1"/>
    </source>
</evidence>
<feature type="transmembrane region" description="Helical" evidence="6">
    <location>
        <begin position="473"/>
        <end position="496"/>
    </location>
</feature>
<evidence type="ECO:0000256" key="1">
    <source>
        <dbReference type="ARBA" id="ARBA00004141"/>
    </source>
</evidence>
<feature type="transmembrane region" description="Helical" evidence="6">
    <location>
        <begin position="319"/>
        <end position="340"/>
    </location>
</feature>
<dbReference type="GO" id="GO:0006817">
    <property type="term" value="P:phosphate ion transport"/>
    <property type="evidence" value="ECO:0007669"/>
    <property type="project" value="TreeGrafter"/>
</dbReference>
<evidence type="ECO:0000256" key="2">
    <source>
        <dbReference type="ARBA" id="ARBA00022448"/>
    </source>
</evidence>
<proteinExistence type="predicted"/>
<dbReference type="EMBL" id="BSXN01001776">
    <property type="protein sequence ID" value="GME74437.1"/>
    <property type="molecule type" value="Genomic_DNA"/>
</dbReference>
<evidence type="ECO:0000256" key="5">
    <source>
        <dbReference type="ARBA" id="ARBA00023136"/>
    </source>
</evidence>
<dbReference type="GO" id="GO:0006797">
    <property type="term" value="P:polyphosphate metabolic process"/>
    <property type="evidence" value="ECO:0007669"/>
    <property type="project" value="TreeGrafter"/>
</dbReference>
<sequence>MPCYKYKLPIDINLPYYYNFNQKKLKSYTIGYLKLPKLFLGWRALKIGITILVTGLLLGLKSLHDTQQKNCMALVICCAILWATEAIPLFTTSMLVPFLVVILKVLKADDGSAMDTVSAATYIFSTMWNSTIMILIAGFTLAAALSKYNIAKVVSSWVLASAGTSPKRILLAVMGVSMFLSMWISNVAAPVLTYSLCAPLLKSIPTDSGFAKALVLGVALASDVAGVSSPISSPQNVIAIQALTPAPGWGDWFAVSIPLSIIGLAVVWVEMILTFKINTVKLKKITPIREKFCAKQLFVCAITILTIILWCVSAQTEDVFGSTGIIACIPIIVFYGTSILSPTDINSYPWSIVILAMGGIALGKAVTSSGLLHLIATSLQEKIGGYPPIAILAIFGALCLVFATFVSHTVSALIIVPLVQTIGREFHHEGLMVIGIALIASVAMGMPSSGFPNSIAISMTDDLGKRYLTANHFITRGVIASFIMYGFIITVGYGILISKGY</sequence>
<dbReference type="GO" id="GO:0005315">
    <property type="term" value="F:phosphate transmembrane transporter activity"/>
    <property type="evidence" value="ECO:0007669"/>
    <property type="project" value="TreeGrafter"/>
</dbReference>
<dbReference type="CDD" id="cd01115">
    <property type="entry name" value="SLC13_permease"/>
    <property type="match status" value="1"/>
</dbReference>
<dbReference type="GO" id="GO:0005886">
    <property type="term" value="C:plasma membrane"/>
    <property type="evidence" value="ECO:0007669"/>
    <property type="project" value="TreeGrafter"/>
</dbReference>
<evidence type="ECO:0000256" key="3">
    <source>
        <dbReference type="ARBA" id="ARBA00022692"/>
    </source>
</evidence>
<feature type="transmembrane region" description="Helical" evidence="6">
    <location>
        <begin position="72"/>
        <end position="102"/>
    </location>
</feature>
<evidence type="ECO:0000256" key="4">
    <source>
        <dbReference type="ARBA" id="ARBA00022989"/>
    </source>
</evidence>
<feature type="transmembrane region" description="Helical" evidence="6">
    <location>
        <begin position="352"/>
        <end position="376"/>
    </location>
</feature>
<evidence type="ECO:0000259" key="7">
    <source>
        <dbReference type="Pfam" id="PF03600"/>
    </source>
</evidence>
<keyword evidence="2" id="KW-0813">Transport</keyword>
<feature type="transmembrane region" description="Helical" evidence="6">
    <location>
        <begin position="296"/>
        <end position="313"/>
    </location>
</feature>
<keyword evidence="9" id="KW-1185">Reference proteome</keyword>
<dbReference type="InterPro" id="IPR004680">
    <property type="entry name" value="Cit_transptr-like_dom"/>
</dbReference>